<evidence type="ECO:0000256" key="3">
    <source>
        <dbReference type="ARBA" id="ARBA00023319"/>
    </source>
</evidence>
<proteinExistence type="predicted"/>
<feature type="chain" id="PRO_5003454317" evidence="5">
    <location>
        <begin position="19"/>
        <end position="318"/>
    </location>
</feature>
<dbReference type="InterPro" id="IPR013783">
    <property type="entry name" value="Ig-like_fold"/>
</dbReference>
<dbReference type="InParanoid" id="G3SP45"/>
<keyword evidence="1 5" id="KW-0732">Signal</keyword>
<feature type="transmembrane region" description="Helical" evidence="4">
    <location>
        <begin position="273"/>
        <end position="291"/>
    </location>
</feature>
<evidence type="ECO:0000313" key="7">
    <source>
        <dbReference type="Ensembl" id="ENSLAFP00000001439.3"/>
    </source>
</evidence>
<dbReference type="HOGENOM" id="CLU_021100_1_0_1"/>
<feature type="domain" description="Ig-like" evidence="6">
    <location>
        <begin position="117"/>
        <end position="183"/>
    </location>
</feature>
<dbReference type="SMART" id="SM00408">
    <property type="entry name" value="IGc2"/>
    <property type="match status" value="2"/>
</dbReference>
<dbReference type="GO" id="GO:0009986">
    <property type="term" value="C:cell surface"/>
    <property type="evidence" value="ECO:0007669"/>
    <property type="project" value="Ensembl"/>
</dbReference>
<evidence type="ECO:0000313" key="8">
    <source>
        <dbReference type="Proteomes" id="UP000007646"/>
    </source>
</evidence>
<dbReference type="SUPFAM" id="SSF48726">
    <property type="entry name" value="Immunoglobulin"/>
    <property type="match status" value="2"/>
</dbReference>
<dbReference type="GO" id="GO:1990782">
    <property type="term" value="F:protein tyrosine kinase binding"/>
    <property type="evidence" value="ECO:0007669"/>
    <property type="project" value="Ensembl"/>
</dbReference>
<dbReference type="PANTHER" id="PTHR11738">
    <property type="entry name" value="MHC CLASS I NK CELL RECEPTOR"/>
    <property type="match status" value="1"/>
</dbReference>
<dbReference type="Ensembl" id="ENSLAFT00000001724.3">
    <property type="protein sequence ID" value="ENSLAFP00000001439.3"/>
    <property type="gene ID" value="ENSLAFG00000001723.3"/>
</dbReference>
<dbReference type="GO" id="GO:0097197">
    <property type="term" value="C:tetraspanin-enriched microdomain"/>
    <property type="evidence" value="ECO:0007669"/>
    <property type="project" value="Ensembl"/>
</dbReference>
<dbReference type="PANTHER" id="PTHR11738:SF185">
    <property type="entry name" value="PLATELET GLYCOPROTEIN VI"/>
    <property type="match status" value="1"/>
</dbReference>
<accession>G3SP45</accession>
<dbReference type="InterPro" id="IPR007110">
    <property type="entry name" value="Ig-like_dom"/>
</dbReference>
<dbReference type="InterPro" id="IPR036179">
    <property type="entry name" value="Ig-like_dom_sf"/>
</dbReference>
<evidence type="ECO:0000256" key="2">
    <source>
        <dbReference type="ARBA" id="ARBA00023157"/>
    </source>
</evidence>
<name>G3SP45_LOXAF</name>
<dbReference type="GO" id="GO:0005518">
    <property type="term" value="F:collagen binding"/>
    <property type="evidence" value="ECO:0007669"/>
    <property type="project" value="Ensembl"/>
</dbReference>
<evidence type="ECO:0000256" key="1">
    <source>
        <dbReference type="ARBA" id="ARBA00022729"/>
    </source>
</evidence>
<keyword evidence="3" id="KW-0393">Immunoglobulin domain</keyword>
<dbReference type="OMA" id="PARQHYT"/>
<dbReference type="InterPro" id="IPR003598">
    <property type="entry name" value="Ig_sub2"/>
</dbReference>
<dbReference type="FunCoup" id="G3SP45">
    <property type="interactions" value="2"/>
</dbReference>
<protein>
    <submittedName>
        <fullName evidence="7">Glycoprotein VI platelet</fullName>
    </submittedName>
</protein>
<keyword evidence="2" id="KW-1015">Disulfide bond</keyword>
<dbReference type="GO" id="GO:0002764">
    <property type="term" value="P:immune response-regulating signaling pathway"/>
    <property type="evidence" value="ECO:0007669"/>
    <property type="project" value="TreeGrafter"/>
</dbReference>
<dbReference type="Gene3D" id="2.60.40.10">
    <property type="entry name" value="Immunoglobulins"/>
    <property type="match status" value="2"/>
</dbReference>
<reference evidence="7 8" key="1">
    <citation type="submission" date="2009-06" db="EMBL/GenBank/DDBJ databases">
        <title>The Genome Sequence of Loxodonta africana (African elephant).</title>
        <authorList>
            <person name="Di Palma F."/>
            <person name="Heiman D."/>
            <person name="Young S."/>
            <person name="Johnson J."/>
            <person name="Lander E.S."/>
            <person name="Lindblad-Toh K."/>
        </authorList>
    </citation>
    <scope>NUCLEOTIDE SEQUENCE [LARGE SCALE GENOMIC DNA]</scope>
    <source>
        <strain evidence="7 8">Isolate ISIS603380</strain>
    </source>
</reference>
<dbReference type="Pfam" id="PF13895">
    <property type="entry name" value="Ig_2"/>
    <property type="match status" value="1"/>
</dbReference>
<evidence type="ECO:0000259" key="6">
    <source>
        <dbReference type="PROSITE" id="PS50835"/>
    </source>
</evidence>
<dbReference type="GeneTree" id="ENSGT01100000263478"/>
<evidence type="ECO:0000256" key="5">
    <source>
        <dbReference type="SAM" id="SignalP"/>
    </source>
</evidence>
<dbReference type="eggNOG" id="ENOG502SWRJ">
    <property type="taxonomic scope" value="Eukaryota"/>
</dbReference>
<dbReference type="AlphaFoldDB" id="G3SP45"/>
<reference evidence="7" key="3">
    <citation type="submission" date="2025-09" db="UniProtKB">
        <authorList>
            <consortium name="Ensembl"/>
        </authorList>
    </citation>
    <scope>IDENTIFICATION</scope>
    <source>
        <strain evidence="7">Isolate ISIS603380</strain>
    </source>
</reference>
<organism evidence="7 8">
    <name type="scientific">Loxodonta africana</name>
    <name type="common">African elephant</name>
    <dbReference type="NCBI Taxonomy" id="9785"/>
    <lineage>
        <taxon>Eukaryota</taxon>
        <taxon>Metazoa</taxon>
        <taxon>Chordata</taxon>
        <taxon>Craniata</taxon>
        <taxon>Vertebrata</taxon>
        <taxon>Euteleostomi</taxon>
        <taxon>Mammalia</taxon>
        <taxon>Eutheria</taxon>
        <taxon>Afrotheria</taxon>
        <taxon>Proboscidea</taxon>
        <taxon>Elephantidae</taxon>
        <taxon>Loxodonta</taxon>
    </lineage>
</organism>
<dbReference type="InterPro" id="IPR003599">
    <property type="entry name" value="Ig_sub"/>
</dbReference>
<dbReference type="InterPro" id="IPR050412">
    <property type="entry name" value="Ig-like_Receptors_ImmuneReg"/>
</dbReference>
<dbReference type="GO" id="GO:0045121">
    <property type="term" value="C:membrane raft"/>
    <property type="evidence" value="ECO:0007669"/>
    <property type="project" value="Ensembl"/>
</dbReference>
<dbReference type="GO" id="GO:0038063">
    <property type="term" value="P:collagen-activated tyrosine kinase receptor signaling pathway"/>
    <property type="evidence" value="ECO:0007669"/>
    <property type="project" value="Ensembl"/>
</dbReference>
<dbReference type="Proteomes" id="UP000007646">
    <property type="component" value="Unassembled WGS sequence"/>
</dbReference>
<dbReference type="GO" id="GO:0038064">
    <property type="term" value="F:collagen receptor activity"/>
    <property type="evidence" value="ECO:0007669"/>
    <property type="project" value="Ensembl"/>
</dbReference>
<dbReference type="STRING" id="9785.ENSLAFP00000001439"/>
<dbReference type="FunFam" id="2.60.40.10:FF:000049">
    <property type="entry name" value="Leukocyte immunoglobulin-like receptor subfamily B member 1"/>
    <property type="match status" value="2"/>
</dbReference>
<keyword evidence="4" id="KW-0472">Membrane</keyword>
<keyword evidence="8" id="KW-1185">Reference proteome</keyword>
<sequence length="318" mass="34786">RTFTISTFFILSLGLCLGKVIQAQKAPLPKPSLQASPSALVPLGKSVIVQCRGPPGVDLYRLEKLSSGKYEDRAVLSIPVMRESFAGQYRCTYQNGTVWSPSSDLLDLVAIGGFSKPSLSALPSSSVSQGGDVTLWCRTQFGFDRFALYKEGDPGPSKSPERWYQAEFPIITVTAAHSGTYRCYSFSSSFPYLWSHPSDPLVLVVTGTSVTPSWLPTKRPTPVSEFPETSRKLIISPTKKGSTIRTSKNIAVFSTESGSPTGLAHQYYTKGNLVRICLGAVILVLLVGILVEDWHSRKKLLVHRVRAVQRPLPPLPQT</sequence>
<dbReference type="GO" id="GO:0070527">
    <property type="term" value="P:platelet aggregation"/>
    <property type="evidence" value="ECO:0007669"/>
    <property type="project" value="Ensembl"/>
</dbReference>
<dbReference type="PROSITE" id="PS50835">
    <property type="entry name" value="IG_LIKE"/>
    <property type="match status" value="1"/>
</dbReference>
<feature type="signal peptide" evidence="5">
    <location>
        <begin position="1"/>
        <end position="18"/>
    </location>
</feature>
<gene>
    <name evidence="7" type="primary">GP6</name>
</gene>
<reference evidence="7" key="2">
    <citation type="submission" date="2025-08" db="UniProtKB">
        <authorList>
            <consortium name="Ensembl"/>
        </authorList>
    </citation>
    <scope>IDENTIFICATION</scope>
    <source>
        <strain evidence="7">Isolate ISIS603380</strain>
    </source>
</reference>
<keyword evidence="4" id="KW-0812">Transmembrane</keyword>
<keyword evidence="4" id="KW-1133">Transmembrane helix</keyword>
<evidence type="ECO:0000256" key="4">
    <source>
        <dbReference type="SAM" id="Phobius"/>
    </source>
</evidence>
<dbReference type="SMART" id="SM00409">
    <property type="entry name" value="IG"/>
    <property type="match status" value="2"/>
</dbReference>